<dbReference type="InterPro" id="IPR029058">
    <property type="entry name" value="AB_hydrolase_fold"/>
</dbReference>
<dbReference type="InterPro" id="IPR022742">
    <property type="entry name" value="Hydrolase_4"/>
</dbReference>
<dbReference type="PANTHER" id="PTHR11614">
    <property type="entry name" value="PHOSPHOLIPASE-RELATED"/>
    <property type="match status" value="1"/>
</dbReference>
<evidence type="ECO:0000256" key="1">
    <source>
        <dbReference type="SAM" id="MobiDB-lite"/>
    </source>
</evidence>
<protein>
    <recommendedName>
        <fullName evidence="2">Serine aminopeptidase S33 domain-containing protein</fullName>
    </recommendedName>
</protein>
<dbReference type="Gene3D" id="3.40.50.1820">
    <property type="entry name" value="alpha/beta hydrolase"/>
    <property type="match status" value="1"/>
</dbReference>
<gene>
    <name evidence="3" type="ORF">BU14_0229s0005</name>
</gene>
<feature type="domain" description="Serine aminopeptidase S33" evidence="2">
    <location>
        <begin position="82"/>
        <end position="133"/>
    </location>
</feature>
<evidence type="ECO:0000313" key="4">
    <source>
        <dbReference type="Proteomes" id="UP000218209"/>
    </source>
</evidence>
<keyword evidence="4" id="KW-1185">Reference proteome</keyword>
<dbReference type="AlphaFoldDB" id="A0A1X6P437"/>
<organism evidence="3 4">
    <name type="scientific">Porphyra umbilicalis</name>
    <name type="common">Purple laver</name>
    <name type="synonym">Red alga</name>
    <dbReference type="NCBI Taxonomy" id="2786"/>
    <lineage>
        <taxon>Eukaryota</taxon>
        <taxon>Rhodophyta</taxon>
        <taxon>Bangiophyceae</taxon>
        <taxon>Bangiales</taxon>
        <taxon>Bangiaceae</taxon>
        <taxon>Porphyra</taxon>
    </lineage>
</organism>
<dbReference type="Pfam" id="PF12146">
    <property type="entry name" value="Hydrolase_4"/>
    <property type="match status" value="2"/>
</dbReference>
<sequence length="350" mass="36020">MAMDAPPPGVDAELDAPAANPPPRKGTLTLAVGSLAGETLATYRWDPRPPAHAAGVVFLLHGIFAHCRFEFLDSDAANARTRYVGSVVEALNGAGLVVIGHDYVGHGDSTGMRGYFDSVDTLVDGALAVVDSVLGGGAPAATTAAGANGALAPAGGDAALAGLPVFLGGVSLGGAVAILTSLRRPTRFAGVALFSPAVHPPADMFGLKGHVLAALSGLLSTLMPTVPVLQLPPSPFPKFREAVELDPLFYHGGVRCRVGREMLRVYGEVGARQGEVRGRWFVCSGAKDVIVSAEGIRAWVAGVVEGSTEGGAPGATVTERRYDGMGHDLLREEGTAQVRADFVSWVKGLL</sequence>
<feature type="domain" description="Serine aminopeptidase S33" evidence="2">
    <location>
        <begin position="162"/>
        <end position="333"/>
    </location>
</feature>
<evidence type="ECO:0000259" key="2">
    <source>
        <dbReference type="Pfam" id="PF12146"/>
    </source>
</evidence>
<dbReference type="OrthoDB" id="2498029at2759"/>
<dbReference type="SUPFAM" id="SSF53474">
    <property type="entry name" value="alpha/beta-Hydrolases"/>
    <property type="match status" value="1"/>
</dbReference>
<proteinExistence type="predicted"/>
<evidence type="ECO:0000313" key="3">
    <source>
        <dbReference type="EMBL" id="OSX75617.1"/>
    </source>
</evidence>
<name>A0A1X6P437_PORUM</name>
<feature type="region of interest" description="Disordered" evidence="1">
    <location>
        <begin position="1"/>
        <end position="23"/>
    </location>
</feature>
<dbReference type="InterPro" id="IPR051044">
    <property type="entry name" value="MAG_DAG_Lipase"/>
</dbReference>
<dbReference type="Proteomes" id="UP000218209">
    <property type="component" value="Unassembled WGS sequence"/>
</dbReference>
<dbReference type="EMBL" id="KV918897">
    <property type="protein sequence ID" value="OSX75617.1"/>
    <property type="molecule type" value="Genomic_DNA"/>
</dbReference>
<accession>A0A1X6P437</accession>
<reference evidence="3 4" key="1">
    <citation type="submission" date="2017-03" db="EMBL/GenBank/DDBJ databases">
        <title>WGS assembly of Porphyra umbilicalis.</title>
        <authorList>
            <person name="Brawley S.H."/>
            <person name="Blouin N.A."/>
            <person name="Ficko-Blean E."/>
            <person name="Wheeler G.L."/>
            <person name="Lohr M."/>
            <person name="Goodson H.V."/>
            <person name="Jenkins J.W."/>
            <person name="Blaby-Haas C.E."/>
            <person name="Helliwell K.E."/>
            <person name="Chan C."/>
            <person name="Marriage T."/>
            <person name="Bhattacharya D."/>
            <person name="Klein A.S."/>
            <person name="Badis Y."/>
            <person name="Brodie J."/>
            <person name="Cao Y."/>
            <person name="Collen J."/>
            <person name="Dittami S.M."/>
            <person name="Gachon C.M."/>
            <person name="Green B.R."/>
            <person name="Karpowicz S."/>
            <person name="Kim J.W."/>
            <person name="Kudahl U."/>
            <person name="Lin S."/>
            <person name="Michel G."/>
            <person name="Mittag M."/>
            <person name="Olson B.J."/>
            <person name="Pangilinan J."/>
            <person name="Peng Y."/>
            <person name="Qiu H."/>
            <person name="Shu S."/>
            <person name="Singer J.T."/>
            <person name="Smith A.G."/>
            <person name="Sprecher B.N."/>
            <person name="Wagner V."/>
            <person name="Wang W."/>
            <person name="Wang Z.-Y."/>
            <person name="Yan J."/>
            <person name="Yarish C."/>
            <person name="Zoeuner-Riek S."/>
            <person name="Zhuang Y."/>
            <person name="Zou Y."/>
            <person name="Lindquist E.A."/>
            <person name="Grimwood J."/>
            <person name="Barry K."/>
            <person name="Rokhsar D.S."/>
            <person name="Schmutz J."/>
            <person name="Stiller J.W."/>
            <person name="Grossman A.R."/>
            <person name="Prochnik S.E."/>
        </authorList>
    </citation>
    <scope>NUCLEOTIDE SEQUENCE [LARGE SCALE GENOMIC DNA]</scope>
    <source>
        <strain evidence="3">4086291</strain>
    </source>
</reference>